<sequence>MAVNSASLKLSAGILMCMLLFQMSVAIIRSRRNSDTEDVRIRQPQLTQLRSWNCGTPKPRLVYLLDEHKNLETTSIVWIPNAAILHRCEAALGHCQRYPSQTCQPSTVVNVSIVFQKVNVQTNQMDYLRFNFKNHTACSCATATTASVSCT</sequence>
<gene>
    <name evidence="3" type="ORF">AFUS01_LOCUS44366</name>
</gene>
<feature type="signal peptide" evidence="1">
    <location>
        <begin position="1"/>
        <end position="26"/>
    </location>
</feature>
<dbReference type="PROSITE" id="PS50278">
    <property type="entry name" value="PDGF_2"/>
    <property type="match status" value="1"/>
</dbReference>
<dbReference type="InterPro" id="IPR000072">
    <property type="entry name" value="PDGF/VEGF_dom"/>
</dbReference>
<keyword evidence="4" id="KW-1185">Reference proteome</keyword>
<feature type="chain" id="PRO_5035167869" description="Platelet-derived growth factor (PDGF) family profile domain-containing protein" evidence="1">
    <location>
        <begin position="27"/>
        <end position="151"/>
    </location>
</feature>
<feature type="domain" description="Platelet-derived growth factor (PDGF) family profile" evidence="2">
    <location>
        <begin position="57"/>
        <end position="145"/>
    </location>
</feature>
<reference evidence="3" key="1">
    <citation type="submission" date="2021-06" db="EMBL/GenBank/DDBJ databases">
        <authorList>
            <person name="Hodson N. C."/>
            <person name="Mongue J. A."/>
            <person name="Jaron S. K."/>
        </authorList>
    </citation>
    <scope>NUCLEOTIDE SEQUENCE</scope>
</reference>
<dbReference type="AlphaFoldDB" id="A0A8J2PZZ1"/>
<proteinExistence type="predicted"/>
<dbReference type="PANTHER" id="PTHR21719">
    <property type="entry name" value="FI06402P-RELATED"/>
    <property type="match status" value="1"/>
</dbReference>
<name>A0A8J2PZZ1_9HEXA</name>
<evidence type="ECO:0000259" key="2">
    <source>
        <dbReference type="PROSITE" id="PS50278"/>
    </source>
</evidence>
<organism evidence="3 4">
    <name type="scientific">Allacma fusca</name>
    <dbReference type="NCBI Taxonomy" id="39272"/>
    <lineage>
        <taxon>Eukaryota</taxon>
        <taxon>Metazoa</taxon>
        <taxon>Ecdysozoa</taxon>
        <taxon>Arthropoda</taxon>
        <taxon>Hexapoda</taxon>
        <taxon>Collembola</taxon>
        <taxon>Symphypleona</taxon>
        <taxon>Sminthuridae</taxon>
        <taxon>Allacma</taxon>
    </lineage>
</organism>
<dbReference type="GO" id="GO:0008083">
    <property type="term" value="F:growth factor activity"/>
    <property type="evidence" value="ECO:0007669"/>
    <property type="project" value="InterPro"/>
</dbReference>
<comment type="caution">
    <text evidence="3">The sequence shown here is derived from an EMBL/GenBank/DDBJ whole genome shotgun (WGS) entry which is preliminary data.</text>
</comment>
<dbReference type="GO" id="GO:0016020">
    <property type="term" value="C:membrane"/>
    <property type="evidence" value="ECO:0007669"/>
    <property type="project" value="InterPro"/>
</dbReference>
<dbReference type="EMBL" id="CAJVCH010570436">
    <property type="protein sequence ID" value="CAG7834927.1"/>
    <property type="molecule type" value="Genomic_DNA"/>
</dbReference>
<evidence type="ECO:0000313" key="4">
    <source>
        <dbReference type="Proteomes" id="UP000708208"/>
    </source>
</evidence>
<keyword evidence="1" id="KW-0732">Signal</keyword>
<evidence type="ECO:0000313" key="3">
    <source>
        <dbReference type="EMBL" id="CAG7834927.1"/>
    </source>
</evidence>
<dbReference type="Pfam" id="PF00341">
    <property type="entry name" value="PDGF"/>
    <property type="match status" value="1"/>
</dbReference>
<evidence type="ECO:0000256" key="1">
    <source>
        <dbReference type="SAM" id="SignalP"/>
    </source>
</evidence>
<protein>
    <recommendedName>
        <fullName evidence="2">Platelet-derived growth factor (PDGF) family profile domain-containing protein</fullName>
    </recommendedName>
</protein>
<accession>A0A8J2PZZ1</accession>
<dbReference type="Proteomes" id="UP000708208">
    <property type="component" value="Unassembled WGS sequence"/>
</dbReference>
<dbReference type="PANTHER" id="PTHR21719:SF1">
    <property type="entry name" value="FI06402P-RELATED"/>
    <property type="match status" value="1"/>
</dbReference>